<name>A0A4Q2MCR6_9MICO</name>
<sequence>MASTYRSPRRAVAWGGALAASALLLTACGASTPEEGADGEPATVTMWARASTASQSQLLVDAFNAEHETQIDLTVVPTDNYLQKVGVAAGADELPCVLASDVVYMPNFVRQNLFLDVTDRVEALEFADALVPGHMDLGTEDGVIYSVPHTIGMSAIFQNDVLLERAGIDPSAELGSLRELADNAAAVAALGPEFSGLYYTGNNAGSISFTHFPAIWASGGEALSEDGTESLLSSDESVEVFEIFNEMFVSGATPDSVRNESGATRNDVFATGNVGYVLASNSVLEAVAENEALTIGVQGIPGVDGGVSTYVGGDVVGISSSCDTPDAAWEFLEWTLGEEAQVDVFAQNNILSVRTDLADNEFSAEDPRVVRLGELLADGRTPKALNYGQTFNDPNGPALTAFREALFGSDARAALEASDDAINSSLAN</sequence>
<evidence type="ECO:0000313" key="5">
    <source>
        <dbReference type="Proteomes" id="UP000581087"/>
    </source>
</evidence>
<dbReference type="CDD" id="cd13585">
    <property type="entry name" value="PBP2_TMBP_like"/>
    <property type="match status" value="1"/>
</dbReference>
<comment type="caution">
    <text evidence="3">The sequence shown here is derived from an EMBL/GenBank/DDBJ whole genome shotgun (WGS) entry which is preliminary data.</text>
</comment>
<keyword evidence="4" id="KW-1185">Reference proteome</keyword>
<dbReference type="Gene3D" id="3.40.190.10">
    <property type="entry name" value="Periplasmic binding protein-like II"/>
    <property type="match status" value="1"/>
</dbReference>
<proteinExistence type="predicted"/>
<evidence type="ECO:0000313" key="4">
    <source>
        <dbReference type="Proteomes" id="UP000292686"/>
    </source>
</evidence>
<evidence type="ECO:0000256" key="1">
    <source>
        <dbReference type="SAM" id="SignalP"/>
    </source>
</evidence>
<accession>A0A4Q2MCR6</accession>
<keyword evidence="2" id="KW-0813">Transport</keyword>
<reference evidence="2 5" key="2">
    <citation type="submission" date="2020-07" db="EMBL/GenBank/DDBJ databases">
        <title>Sequencing the genomes of 1000 actinobacteria strains.</title>
        <authorList>
            <person name="Klenk H.-P."/>
        </authorList>
    </citation>
    <scope>NUCLEOTIDE SEQUENCE [LARGE SCALE GENOMIC DNA]</scope>
    <source>
        <strain evidence="2 5">DSM 23870</strain>
    </source>
</reference>
<dbReference type="EMBL" id="SDPM01000003">
    <property type="protein sequence ID" value="RXZ86880.1"/>
    <property type="molecule type" value="Genomic_DNA"/>
</dbReference>
<dbReference type="PANTHER" id="PTHR43649">
    <property type="entry name" value="ARABINOSE-BINDING PROTEIN-RELATED"/>
    <property type="match status" value="1"/>
</dbReference>
<dbReference type="AlphaFoldDB" id="A0A4Q2MCR6"/>
<dbReference type="Pfam" id="PF13416">
    <property type="entry name" value="SBP_bac_8"/>
    <property type="match status" value="1"/>
</dbReference>
<evidence type="ECO:0000313" key="3">
    <source>
        <dbReference type="EMBL" id="RXZ86880.1"/>
    </source>
</evidence>
<dbReference type="PANTHER" id="PTHR43649:SF12">
    <property type="entry name" value="DIACETYLCHITOBIOSE BINDING PROTEIN DASA"/>
    <property type="match status" value="1"/>
</dbReference>
<dbReference type="PROSITE" id="PS51257">
    <property type="entry name" value="PROKAR_LIPOPROTEIN"/>
    <property type="match status" value="1"/>
</dbReference>
<dbReference type="EMBL" id="JACCBI010000001">
    <property type="protein sequence ID" value="NYD67289.1"/>
    <property type="molecule type" value="Genomic_DNA"/>
</dbReference>
<dbReference type="OrthoDB" id="2509690at2"/>
<reference evidence="3 4" key="1">
    <citation type="submission" date="2019-01" db="EMBL/GenBank/DDBJ databases">
        <title>Agromyces.</title>
        <authorList>
            <person name="Li J."/>
        </authorList>
    </citation>
    <scope>NUCLEOTIDE SEQUENCE [LARGE SCALE GENOMIC DNA]</scope>
    <source>
        <strain evidence="3 4">DSM 23870</strain>
    </source>
</reference>
<dbReference type="Proteomes" id="UP000581087">
    <property type="component" value="Unassembled WGS sequence"/>
</dbReference>
<dbReference type="InterPro" id="IPR050490">
    <property type="entry name" value="Bact_solute-bd_prot1"/>
</dbReference>
<organism evidence="3 4">
    <name type="scientific">Agromyces atrinae</name>
    <dbReference type="NCBI Taxonomy" id="592376"/>
    <lineage>
        <taxon>Bacteria</taxon>
        <taxon>Bacillati</taxon>
        <taxon>Actinomycetota</taxon>
        <taxon>Actinomycetes</taxon>
        <taxon>Micrococcales</taxon>
        <taxon>Microbacteriaceae</taxon>
        <taxon>Agromyces</taxon>
    </lineage>
</organism>
<keyword evidence="2" id="KW-0762">Sugar transport</keyword>
<evidence type="ECO:0000313" key="2">
    <source>
        <dbReference type="EMBL" id="NYD67289.1"/>
    </source>
</evidence>
<gene>
    <name evidence="2" type="ORF">BJ972_001808</name>
    <name evidence="3" type="ORF">ESP50_07405</name>
</gene>
<dbReference type="InterPro" id="IPR006059">
    <property type="entry name" value="SBP"/>
</dbReference>
<feature type="chain" id="PRO_5038306002" evidence="1">
    <location>
        <begin position="33"/>
        <end position="428"/>
    </location>
</feature>
<dbReference type="Proteomes" id="UP000292686">
    <property type="component" value="Unassembled WGS sequence"/>
</dbReference>
<dbReference type="RefSeq" id="WP_129173647.1">
    <property type="nucleotide sequence ID" value="NZ_JACCBI010000001.1"/>
</dbReference>
<keyword evidence="1" id="KW-0732">Signal</keyword>
<feature type="signal peptide" evidence="1">
    <location>
        <begin position="1"/>
        <end position="32"/>
    </location>
</feature>
<dbReference type="SUPFAM" id="SSF53850">
    <property type="entry name" value="Periplasmic binding protein-like II"/>
    <property type="match status" value="1"/>
</dbReference>
<protein>
    <submittedName>
        <fullName evidence="2">Multiple sugar transport system substrate-binding protein</fullName>
    </submittedName>
    <submittedName>
        <fullName evidence="3">Sugar ABC transporter substrate-binding protein</fullName>
    </submittedName>
</protein>